<organism evidence="1 2">
    <name type="scientific">Mycena pura</name>
    <dbReference type="NCBI Taxonomy" id="153505"/>
    <lineage>
        <taxon>Eukaryota</taxon>
        <taxon>Fungi</taxon>
        <taxon>Dikarya</taxon>
        <taxon>Basidiomycota</taxon>
        <taxon>Agaricomycotina</taxon>
        <taxon>Agaricomycetes</taxon>
        <taxon>Agaricomycetidae</taxon>
        <taxon>Agaricales</taxon>
        <taxon>Marasmiineae</taxon>
        <taxon>Mycenaceae</taxon>
        <taxon>Mycena</taxon>
    </lineage>
</organism>
<dbReference type="AlphaFoldDB" id="A0AAD6VSQ6"/>
<comment type="caution">
    <text evidence="1">The sequence shown here is derived from an EMBL/GenBank/DDBJ whole genome shotgun (WGS) entry which is preliminary data.</text>
</comment>
<gene>
    <name evidence="1" type="ORF">GGX14DRAFT_353770</name>
</gene>
<name>A0AAD6VSQ6_9AGAR</name>
<sequence>MAEVDVENQGDGLVPTEADEGVQTDEYDAFFGDGSDLPEVDLPGDSALSPVETECLQNFHAALDAVEIASCGCCREAGFNIQLKSSGMCSRCHADTRDIKLWSDENNVNPKNERPACLKNLTEMEEMLIARIKPVMQVRWTRG</sequence>
<evidence type="ECO:0000313" key="2">
    <source>
        <dbReference type="Proteomes" id="UP001219525"/>
    </source>
</evidence>
<feature type="non-terminal residue" evidence="1">
    <location>
        <position position="1"/>
    </location>
</feature>
<evidence type="ECO:0000313" key="1">
    <source>
        <dbReference type="EMBL" id="KAJ7221598.1"/>
    </source>
</evidence>
<dbReference type="Proteomes" id="UP001219525">
    <property type="component" value="Unassembled WGS sequence"/>
</dbReference>
<keyword evidence="2" id="KW-1185">Reference proteome</keyword>
<reference evidence="1" key="1">
    <citation type="submission" date="2023-03" db="EMBL/GenBank/DDBJ databases">
        <title>Massive genome expansion in bonnet fungi (Mycena s.s.) driven by repeated elements and novel gene families across ecological guilds.</title>
        <authorList>
            <consortium name="Lawrence Berkeley National Laboratory"/>
            <person name="Harder C.B."/>
            <person name="Miyauchi S."/>
            <person name="Viragh M."/>
            <person name="Kuo A."/>
            <person name="Thoen E."/>
            <person name="Andreopoulos B."/>
            <person name="Lu D."/>
            <person name="Skrede I."/>
            <person name="Drula E."/>
            <person name="Henrissat B."/>
            <person name="Morin E."/>
            <person name="Kohler A."/>
            <person name="Barry K."/>
            <person name="LaButti K."/>
            <person name="Morin E."/>
            <person name="Salamov A."/>
            <person name="Lipzen A."/>
            <person name="Mereny Z."/>
            <person name="Hegedus B."/>
            <person name="Baldrian P."/>
            <person name="Stursova M."/>
            <person name="Weitz H."/>
            <person name="Taylor A."/>
            <person name="Grigoriev I.V."/>
            <person name="Nagy L.G."/>
            <person name="Martin F."/>
            <person name="Kauserud H."/>
        </authorList>
    </citation>
    <scope>NUCLEOTIDE SEQUENCE</scope>
    <source>
        <strain evidence="1">9144</strain>
    </source>
</reference>
<accession>A0AAD6VSQ6</accession>
<dbReference type="EMBL" id="JARJCW010000008">
    <property type="protein sequence ID" value="KAJ7221598.1"/>
    <property type="molecule type" value="Genomic_DNA"/>
</dbReference>
<protein>
    <submittedName>
        <fullName evidence="1">Uncharacterized protein</fullName>
    </submittedName>
</protein>
<proteinExistence type="predicted"/>